<evidence type="ECO:0000313" key="2">
    <source>
        <dbReference type="EMBL" id="GBN99783.1"/>
    </source>
</evidence>
<evidence type="ECO:0000256" key="1">
    <source>
        <dbReference type="SAM" id="MobiDB-lite"/>
    </source>
</evidence>
<protein>
    <submittedName>
        <fullName evidence="2">Uncharacterized protein</fullName>
    </submittedName>
</protein>
<gene>
    <name evidence="2" type="ORF">AVEN_215105_1</name>
</gene>
<evidence type="ECO:0000313" key="3">
    <source>
        <dbReference type="Proteomes" id="UP000499080"/>
    </source>
</evidence>
<reference evidence="2 3" key="1">
    <citation type="journal article" date="2019" name="Sci. Rep.">
        <title>Orb-weaving spider Araneus ventricosus genome elucidates the spidroin gene catalogue.</title>
        <authorList>
            <person name="Kono N."/>
            <person name="Nakamura H."/>
            <person name="Ohtoshi R."/>
            <person name="Moran D.A.P."/>
            <person name="Shinohara A."/>
            <person name="Yoshida Y."/>
            <person name="Fujiwara M."/>
            <person name="Mori M."/>
            <person name="Tomita M."/>
            <person name="Arakawa K."/>
        </authorList>
    </citation>
    <scope>NUCLEOTIDE SEQUENCE [LARGE SCALE GENOMIC DNA]</scope>
</reference>
<comment type="caution">
    <text evidence="2">The sequence shown here is derived from an EMBL/GenBank/DDBJ whole genome shotgun (WGS) entry which is preliminary data.</text>
</comment>
<accession>A0A4Y2TJ60</accession>
<proteinExistence type="predicted"/>
<dbReference type="EMBL" id="BGPR01028564">
    <property type="protein sequence ID" value="GBN99783.1"/>
    <property type="molecule type" value="Genomic_DNA"/>
</dbReference>
<feature type="region of interest" description="Disordered" evidence="1">
    <location>
        <begin position="30"/>
        <end position="52"/>
    </location>
</feature>
<sequence>MVSPSVMISPFKPGVFRENSTLVVIRRGGSKHELDSPTGVVLTPPYSPPSEIHRLRPPVLTEEMFRPCPARCERVKSEYR</sequence>
<dbReference type="AlphaFoldDB" id="A0A4Y2TJ60"/>
<keyword evidence="3" id="KW-1185">Reference proteome</keyword>
<name>A0A4Y2TJ60_ARAVE</name>
<dbReference type="Proteomes" id="UP000499080">
    <property type="component" value="Unassembled WGS sequence"/>
</dbReference>
<organism evidence="2 3">
    <name type="scientific">Araneus ventricosus</name>
    <name type="common">Orbweaver spider</name>
    <name type="synonym">Epeira ventricosa</name>
    <dbReference type="NCBI Taxonomy" id="182803"/>
    <lineage>
        <taxon>Eukaryota</taxon>
        <taxon>Metazoa</taxon>
        <taxon>Ecdysozoa</taxon>
        <taxon>Arthropoda</taxon>
        <taxon>Chelicerata</taxon>
        <taxon>Arachnida</taxon>
        <taxon>Araneae</taxon>
        <taxon>Araneomorphae</taxon>
        <taxon>Entelegynae</taxon>
        <taxon>Araneoidea</taxon>
        <taxon>Araneidae</taxon>
        <taxon>Araneus</taxon>
    </lineage>
</organism>